<evidence type="ECO:0000256" key="2">
    <source>
        <dbReference type="ARBA" id="ARBA00022679"/>
    </source>
</evidence>
<dbReference type="Gene3D" id="3.10.110.10">
    <property type="entry name" value="Ubiquitin Conjugating Enzyme"/>
    <property type="match status" value="1"/>
</dbReference>
<keyword evidence="8" id="KW-1185">Reference proteome</keyword>
<protein>
    <recommendedName>
        <fullName evidence="6">UBC core domain-containing protein</fullName>
    </recommendedName>
</protein>
<keyword evidence="3" id="KW-0548">Nucleotidyltransferase</keyword>
<evidence type="ECO:0000313" key="8">
    <source>
        <dbReference type="Proteomes" id="UP001590950"/>
    </source>
</evidence>
<dbReference type="InterPro" id="IPR016135">
    <property type="entry name" value="UBQ-conjugating_enzyme/RWD"/>
</dbReference>
<dbReference type="Gene3D" id="3.90.228.10">
    <property type="match status" value="1"/>
</dbReference>
<reference evidence="7 8" key="1">
    <citation type="submission" date="2024-09" db="EMBL/GenBank/DDBJ databases">
        <title>Rethinking Asexuality: The Enigmatic Case of Functional Sexual Genes in Lepraria (Stereocaulaceae).</title>
        <authorList>
            <person name="Doellman M."/>
            <person name="Sun Y."/>
            <person name="Barcenas-Pena A."/>
            <person name="Lumbsch H.T."/>
            <person name="Grewe F."/>
        </authorList>
    </citation>
    <scope>NUCLEOTIDE SEQUENCE [LARGE SCALE GENOMIC DNA]</scope>
    <source>
        <strain evidence="7 8">Mercado 3170</strain>
    </source>
</reference>
<evidence type="ECO:0000256" key="5">
    <source>
        <dbReference type="SAM" id="MobiDB-lite"/>
    </source>
</evidence>
<feature type="compositionally biased region" description="Acidic residues" evidence="5">
    <location>
        <begin position="129"/>
        <end position="142"/>
    </location>
</feature>
<dbReference type="CDD" id="cd23802">
    <property type="entry name" value="UBCc_UBE2Q"/>
    <property type="match status" value="1"/>
</dbReference>
<keyword evidence="2" id="KW-0808">Transferase</keyword>
<feature type="compositionally biased region" description="Low complexity" evidence="5">
    <location>
        <begin position="641"/>
        <end position="657"/>
    </location>
</feature>
<dbReference type="Proteomes" id="UP001590950">
    <property type="component" value="Unassembled WGS sequence"/>
</dbReference>
<feature type="compositionally biased region" description="Polar residues" evidence="5">
    <location>
        <begin position="620"/>
        <end position="640"/>
    </location>
</feature>
<gene>
    <name evidence="7" type="ORF">N7G274_005016</name>
</gene>
<dbReference type="InterPro" id="IPR051838">
    <property type="entry name" value="ARTD_PARP"/>
</dbReference>
<feature type="compositionally biased region" description="Polar residues" evidence="5">
    <location>
        <begin position="150"/>
        <end position="162"/>
    </location>
</feature>
<evidence type="ECO:0000256" key="3">
    <source>
        <dbReference type="ARBA" id="ARBA00022695"/>
    </source>
</evidence>
<dbReference type="Pfam" id="PF00179">
    <property type="entry name" value="UQ_con"/>
    <property type="match status" value="1"/>
</dbReference>
<name>A0ABR4A9F9_9LECA</name>
<comment type="caution">
    <text evidence="7">The sequence shown here is derived from an EMBL/GenBank/DDBJ whole genome shotgun (WGS) entry which is preliminary data.</text>
</comment>
<proteinExistence type="predicted"/>
<keyword evidence="1" id="KW-0328">Glycosyltransferase</keyword>
<keyword evidence="4" id="KW-0520">NAD</keyword>
<feature type="region of interest" description="Disordered" evidence="5">
    <location>
        <begin position="1011"/>
        <end position="1030"/>
    </location>
</feature>
<evidence type="ECO:0000313" key="7">
    <source>
        <dbReference type="EMBL" id="KAL2042522.1"/>
    </source>
</evidence>
<dbReference type="EMBL" id="JBEFKJ010000014">
    <property type="protein sequence ID" value="KAL2042522.1"/>
    <property type="molecule type" value="Genomic_DNA"/>
</dbReference>
<feature type="region of interest" description="Disordered" evidence="5">
    <location>
        <begin position="616"/>
        <end position="657"/>
    </location>
</feature>
<dbReference type="SUPFAM" id="SSF54495">
    <property type="entry name" value="UBC-like"/>
    <property type="match status" value="1"/>
</dbReference>
<feature type="domain" description="UBC core" evidence="6">
    <location>
        <begin position="1059"/>
        <end position="1228"/>
    </location>
</feature>
<evidence type="ECO:0000256" key="1">
    <source>
        <dbReference type="ARBA" id="ARBA00022676"/>
    </source>
</evidence>
<feature type="region of interest" description="Disordered" evidence="5">
    <location>
        <begin position="129"/>
        <end position="164"/>
    </location>
</feature>
<dbReference type="PANTHER" id="PTHR21328">
    <property type="entry name" value="POLY ADP-RIBOSE POLYMERASE FAMILY, MEMBER PARP"/>
    <property type="match status" value="1"/>
</dbReference>
<dbReference type="PROSITE" id="PS50127">
    <property type="entry name" value="UBC_2"/>
    <property type="match status" value="1"/>
</dbReference>
<dbReference type="InterPro" id="IPR012317">
    <property type="entry name" value="Poly(ADP-ribose)pol_cat_dom"/>
</dbReference>
<evidence type="ECO:0000259" key="6">
    <source>
        <dbReference type="PROSITE" id="PS50127"/>
    </source>
</evidence>
<evidence type="ECO:0000256" key="4">
    <source>
        <dbReference type="ARBA" id="ARBA00023027"/>
    </source>
</evidence>
<dbReference type="Pfam" id="PF00644">
    <property type="entry name" value="PARP"/>
    <property type="match status" value="1"/>
</dbReference>
<organism evidence="7 8">
    <name type="scientific">Stereocaulon virgatum</name>
    <dbReference type="NCBI Taxonomy" id="373712"/>
    <lineage>
        <taxon>Eukaryota</taxon>
        <taxon>Fungi</taxon>
        <taxon>Dikarya</taxon>
        <taxon>Ascomycota</taxon>
        <taxon>Pezizomycotina</taxon>
        <taxon>Lecanoromycetes</taxon>
        <taxon>OSLEUM clade</taxon>
        <taxon>Lecanoromycetidae</taxon>
        <taxon>Lecanorales</taxon>
        <taxon>Lecanorineae</taxon>
        <taxon>Stereocaulaceae</taxon>
        <taxon>Stereocaulon</taxon>
    </lineage>
</organism>
<dbReference type="SUPFAM" id="SSF56399">
    <property type="entry name" value="ADP-ribosylation"/>
    <property type="match status" value="1"/>
</dbReference>
<accession>A0ABR4A9F9</accession>
<dbReference type="InterPro" id="IPR000608">
    <property type="entry name" value="UBC"/>
</dbReference>
<sequence length="1261" mass="139285">MPRKAFVADLGEAVAGFERNNVFNLRAGEEDGMINFDYQIHNGGATEVTVLVPDLGEYPGSHMYMIYTNSENVPPTVHSALDAMSNHEGLKVADMLNKVVKSLDKATSGSRQNPVDVDDLDLMEIDSDNELEQSDDGNDYDSDAGAWSPRSPTHHSTTNLNTHKGHHVEVKANNARIRRDLRAVKGAGFRVAYHGSLLNGGQDGFVTISCRIAKLGISEEALQAWHLEPYQYFILLLRYTDGYKSLDQLIGSGMSQGGNGVQMRVGLSDTYKVPIDEAIAAFATLEDKSKSRKLLDSAQNTRQIKVGSLGRIFIGRPLDELMHDRLVPLLRYRVAMGFPWSGAEKFFNDHQGRNFSEEDTINDAYWVEDSSKLAQTLPNIVVSDHLADIKKEYSFPLLAMQFALRHLVRCTEFCLVCHSRVEADFEALKPYVCSKPLCLYQYMSLGFGPSIEHEIVTQPHVVDLLISFCYTSACNQRLRYPPTGMALMVPAPALMPGYSNGSSSYRGSPGTPSLFSLPANIGATDGLNSPKAQTTRNNEQIQQTFKAKFDRPRMELLFDFGKEKVLNAGNWISFVPPAPMQPGMQLQANERWHCRVVEVLHPTARLGAPVVRSLKKAQKSEQSTPNFISVSQRGASGQSRTSISSIPSTITPAATPPLTASIDGRLSQLEEVDFVIYDQNFDDLDDYKKQASICMLLDTLPSVQQMTDFLRSNGGQEMSLRTWADRISPAALGLLRWIIASNRSCIIQVDSLDNSERKSEERVAGMPGWMQFRFAQGAPDKEQRFVTSVKNTTAQQKHPTMFAWHGSPLYNWHGIVREGLHFEKADHGRAYGNGVYHSLQALTSMGYSGMHVVRSHNDEENYRAGEWPHSQLKISQAIALNEIVNAPAQFISNNPHLVVAQLDWIQSRYLFVKCNIQGVNQLADSKPSQVYEQDPPYTPSGEKNTPIVIPIKAVSKSRRPVSKTVKTGDGNKKVKVDNVQALEEAALVSDETETEDLTIFFSDAEESGILSTSTNKGKGKALAEPGPKKADLSKTDFIPGSLDVKTLPLLEPPSFATPGATRGLQRELAATLKVQDTHPLHELGWYIDRELVDNVYQWIVELHSFEPDLPLAKDMKAKGVKSVVMEMRFGKTYPMSPPFVRVIRPRFLSFMQGGGGHVTAGGALCMELLTNSGWSAVSNIESVLLQVRLAMSSTDPKPARLEAGPVSDYQVGEAVEAFIRACNTHGWEVPPDFRSTYSSTPTTSGSTAFGLGSLGWKKPGS</sequence>